<proteinExistence type="predicted"/>
<feature type="compositionally biased region" description="Basic and acidic residues" evidence="1">
    <location>
        <begin position="1"/>
        <end position="19"/>
    </location>
</feature>
<organism evidence="2 3">
    <name type="scientific">Nephila pilipes</name>
    <name type="common">Giant wood spider</name>
    <name type="synonym">Nephila maculata</name>
    <dbReference type="NCBI Taxonomy" id="299642"/>
    <lineage>
        <taxon>Eukaryota</taxon>
        <taxon>Metazoa</taxon>
        <taxon>Ecdysozoa</taxon>
        <taxon>Arthropoda</taxon>
        <taxon>Chelicerata</taxon>
        <taxon>Arachnida</taxon>
        <taxon>Araneae</taxon>
        <taxon>Araneomorphae</taxon>
        <taxon>Entelegynae</taxon>
        <taxon>Araneoidea</taxon>
        <taxon>Nephilidae</taxon>
        <taxon>Nephila</taxon>
    </lineage>
</organism>
<dbReference type="OrthoDB" id="6433179at2759"/>
<keyword evidence="3" id="KW-1185">Reference proteome</keyword>
<comment type="caution">
    <text evidence="2">The sequence shown here is derived from an EMBL/GenBank/DDBJ whole genome shotgun (WGS) entry which is preliminary data.</text>
</comment>
<gene>
    <name evidence="2" type="ORF">NPIL_378461</name>
</gene>
<evidence type="ECO:0000313" key="3">
    <source>
        <dbReference type="Proteomes" id="UP000887013"/>
    </source>
</evidence>
<sequence>MAPYLKKSEKITSEAKEVSQEWQGKRKSLADQKRRPAPSYTSGDLVL</sequence>
<evidence type="ECO:0000313" key="2">
    <source>
        <dbReference type="EMBL" id="GFT97017.1"/>
    </source>
</evidence>
<name>A0A8X6Q2I3_NEPPI</name>
<dbReference type="AlphaFoldDB" id="A0A8X6Q2I3"/>
<protein>
    <submittedName>
        <fullName evidence="2">Uncharacterized protein</fullName>
    </submittedName>
</protein>
<reference evidence="2" key="1">
    <citation type="submission" date="2020-08" db="EMBL/GenBank/DDBJ databases">
        <title>Multicomponent nature underlies the extraordinary mechanical properties of spider dragline silk.</title>
        <authorList>
            <person name="Kono N."/>
            <person name="Nakamura H."/>
            <person name="Mori M."/>
            <person name="Yoshida Y."/>
            <person name="Ohtoshi R."/>
            <person name="Malay A.D."/>
            <person name="Moran D.A.P."/>
            <person name="Tomita M."/>
            <person name="Numata K."/>
            <person name="Arakawa K."/>
        </authorList>
    </citation>
    <scope>NUCLEOTIDE SEQUENCE</scope>
</reference>
<accession>A0A8X6Q2I3</accession>
<feature type="non-terminal residue" evidence="2">
    <location>
        <position position="47"/>
    </location>
</feature>
<dbReference type="Proteomes" id="UP000887013">
    <property type="component" value="Unassembled WGS sequence"/>
</dbReference>
<dbReference type="EMBL" id="BMAW01026363">
    <property type="protein sequence ID" value="GFT97017.1"/>
    <property type="molecule type" value="Genomic_DNA"/>
</dbReference>
<feature type="region of interest" description="Disordered" evidence="1">
    <location>
        <begin position="1"/>
        <end position="47"/>
    </location>
</feature>
<evidence type="ECO:0000256" key="1">
    <source>
        <dbReference type="SAM" id="MobiDB-lite"/>
    </source>
</evidence>